<protein>
    <submittedName>
        <fullName evidence="1">Unannotated protein</fullName>
    </submittedName>
</protein>
<accession>A0A6J6Q2P4</accession>
<dbReference type="EMBL" id="CAEZYY010000021">
    <property type="protein sequence ID" value="CAB4759755.1"/>
    <property type="molecule type" value="Genomic_DNA"/>
</dbReference>
<dbReference type="AlphaFoldDB" id="A0A6J6Q2P4"/>
<proteinExistence type="predicted"/>
<dbReference type="EMBL" id="CAFBLR010000080">
    <property type="protein sequence ID" value="CAB4875016.1"/>
    <property type="molecule type" value="Genomic_DNA"/>
</dbReference>
<name>A0A6J6Q2P4_9ZZZZ</name>
<evidence type="ECO:0000313" key="1">
    <source>
        <dbReference type="EMBL" id="CAB4702424.1"/>
    </source>
</evidence>
<evidence type="ECO:0000313" key="3">
    <source>
        <dbReference type="EMBL" id="CAB4875016.1"/>
    </source>
</evidence>
<dbReference type="EMBL" id="CAFBQP010000002">
    <property type="protein sequence ID" value="CAB5051322.1"/>
    <property type="molecule type" value="Genomic_DNA"/>
</dbReference>
<organism evidence="1">
    <name type="scientific">freshwater metagenome</name>
    <dbReference type="NCBI Taxonomy" id="449393"/>
    <lineage>
        <taxon>unclassified sequences</taxon>
        <taxon>metagenomes</taxon>
        <taxon>ecological metagenomes</taxon>
    </lineage>
</organism>
<evidence type="ECO:0000313" key="2">
    <source>
        <dbReference type="EMBL" id="CAB4759755.1"/>
    </source>
</evidence>
<dbReference type="EMBL" id="CAEZXX010000034">
    <property type="protein sequence ID" value="CAB4702424.1"/>
    <property type="molecule type" value="Genomic_DNA"/>
</dbReference>
<reference evidence="1" key="1">
    <citation type="submission" date="2020-05" db="EMBL/GenBank/DDBJ databases">
        <authorList>
            <person name="Chiriac C."/>
            <person name="Salcher M."/>
            <person name="Ghai R."/>
            <person name="Kavagutti S V."/>
        </authorList>
    </citation>
    <scope>NUCLEOTIDE SEQUENCE</scope>
</reference>
<gene>
    <name evidence="1" type="ORF">UFOPK2602_00663</name>
    <name evidence="2" type="ORF">UFOPK2806_01572</name>
    <name evidence="3" type="ORF">UFOPK3417_00951</name>
    <name evidence="4" type="ORF">UFOPK4306_00063</name>
</gene>
<evidence type="ECO:0000313" key="4">
    <source>
        <dbReference type="EMBL" id="CAB5051322.1"/>
    </source>
</evidence>
<sequence length="250" mass="28174">MATNQNASGDIDRAPGRQQQVLVVTGHVPRAFPSRHLSYEQFRSLGDQLKSAAVGRIVAFDEERSVNDLWAYHLLEANPNLMPADPNPPSDRFDGPADAVISNIVCHERFEWVRRAAELHPDVDVFVWIDYSVFKQPGVTAEVIRDYLNAIETTASDAVIAPGVWPKVAINDSRPHWRFVGSTWICPRDLVAPLADLANHVLHIRTTHTGKITWDVNTLSYVELLDVLPFRWYLGNHDQTQFTGFVELSL</sequence>